<evidence type="ECO:0000313" key="1">
    <source>
        <dbReference type="EMBL" id="AOR25091.1"/>
    </source>
</evidence>
<protein>
    <submittedName>
        <fullName evidence="1">Uncharacterized protein</fullName>
    </submittedName>
</protein>
<evidence type="ECO:0000313" key="2">
    <source>
        <dbReference type="Proteomes" id="UP000094652"/>
    </source>
</evidence>
<dbReference type="EMBL" id="CP017256">
    <property type="protein sequence ID" value="AOR25091.1"/>
    <property type="molecule type" value="Genomic_DNA"/>
</dbReference>
<organism evidence="1 2">
    <name type="scientific">Clostridium taeniosporum</name>
    <dbReference type="NCBI Taxonomy" id="394958"/>
    <lineage>
        <taxon>Bacteria</taxon>
        <taxon>Bacillati</taxon>
        <taxon>Bacillota</taxon>
        <taxon>Clostridia</taxon>
        <taxon>Eubacteriales</taxon>
        <taxon>Clostridiaceae</taxon>
        <taxon>Clostridium</taxon>
    </lineage>
</organism>
<gene>
    <name evidence="1" type="ORF">BGI42_15210</name>
</gene>
<dbReference type="KEGG" id="ctae:BGI42_15210"/>
<dbReference type="OrthoDB" id="2001893at2"/>
<keyword evidence="2" id="KW-1185">Reference proteome</keyword>
<keyword evidence="1" id="KW-0614">Plasmid</keyword>
<dbReference type="Proteomes" id="UP000094652">
    <property type="component" value="Plasmid pCt3"/>
</dbReference>
<dbReference type="AlphaFoldDB" id="A0A1D7XP27"/>
<sequence>MDYFRKCRYGKLSAEELNNYINLKQKVKDYIVANSKKLSKSNTTMVSKVWDTSKQKVSDSYIGLSGKKNLNKFLDNLQSQKNSMYLHEDIIEGIRELVARKGVEINEEALMHANKGYLTNADREYLSTILKDISQRPWNVLNCGDVRAVNEALIKGANKSDLMGASYNVGKQIFEMRCNNCEITTKGTQWYLQQAEPYKQNMY</sequence>
<name>A0A1D7XP27_9CLOT</name>
<accession>A0A1D7XP27</accession>
<proteinExistence type="predicted"/>
<geneLocation type="plasmid" evidence="2">
    <name>pct3</name>
</geneLocation>
<dbReference type="RefSeq" id="WP_069681209.1">
    <property type="nucleotide sequence ID" value="NZ_CP017256.2"/>
</dbReference>
<reference evidence="2" key="1">
    <citation type="submission" date="2016-09" db="EMBL/GenBank/DDBJ databases">
        <title>Genomics of Clostridium taeniosporum, an organism which forms endospores with ribbon-like appendages.</title>
        <authorList>
            <person name="Walker J.R."/>
        </authorList>
    </citation>
    <scope>NUCLEOTIDE SEQUENCE [LARGE SCALE GENOMIC DNA]</scope>
    <source>
        <strain evidence="2">1/k</strain>
        <plasmid evidence="2">Plasmid pct3</plasmid>
    </source>
</reference>